<feature type="chain" id="PRO_5004347530" description="Peptidase" evidence="1">
    <location>
        <begin position="20"/>
        <end position="832"/>
    </location>
</feature>
<evidence type="ECO:0008006" key="6">
    <source>
        <dbReference type="Google" id="ProtNLM"/>
    </source>
</evidence>
<evidence type="ECO:0000259" key="2">
    <source>
        <dbReference type="Pfam" id="PF16313"/>
    </source>
</evidence>
<dbReference type="RefSeq" id="WP_004615728.1">
    <property type="nucleotide sequence ID" value="NZ_APMP01000002.1"/>
</dbReference>
<dbReference type="Gene3D" id="3.40.390.10">
    <property type="entry name" value="Collagenase (Catalytic Domain)"/>
    <property type="match status" value="1"/>
</dbReference>
<keyword evidence="5" id="KW-1185">Reference proteome</keyword>
<dbReference type="EMBL" id="APMP01000002">
    <property type="protein sequence ID" value="ENZ83320.1"/>
    <property type="molecule type" value="Genomic_DNA"/>
</dbReference>
<reference evidence="4 5" key="1">
    <citation type="journal article" date="2013" name="Genome Announc.">
        <title>Draft Genome Sequence for Caulobacter sp. Strain OR37, a Bacterium Tolerant to Heavy Metals.</title>
        <authorList>
            <person name="Utturkar S.M."/>
            <person name="Bollmann A."/>
            <person name="Brzoska R.M."/>
            <person name="Klingeman D.M."/>
            <person name="Epstein S.E."/>
            <person name="Palumbo A.V."/>
            <person name="Brown S.D."/>
        </authorList>
    </citation>
    <scope>NUCLEOTIDE SEQUENCE [LARGE SCALE GENOMIC DNA]</scope>
    <source>
        <strain evidence="4 5">OR37</strain>
    </source>
</reference>
<dbReference type="SUPFAM" id="SSF55486">
    <property type="entry name" value="Metalloproteases ('zincins'), catalytic domain"/>
    <property type="match status" value="1"/>
</dbReference>
<dbReference type="AlphaFoldDB" id="R0D4J1"/>
<dbReference type="Pfam" id="PF17148">
    <property type="entry name" value="DUF5117"/>
    <property type="match status" value="1"/>
</dbReference>
<dbReference type="GO" id="GO:0008237">
    <property type="term" value="F:metallopeptidase activity"/>
    <property type="evidence" value="ECO:0007669"/>
    <property type="project" value="InterPro"/>
</dbReference>
<dbReference type="Proteomes" id="UP000013063">
    <property type="component" value="Unassembled WGS sequence"/>
</dbReference>
<accession>R0D4J1</accession>
<name>R0D4J1_CAUVI</name>
<evidence type="ECO:0000313" key="5">
    <source>
        <dbReference type="Proteomes" id="UP000013063"/>
    </source>
</evidence>
<keyword evidence="1" id="KW-0732">Signal</keyword>
<dbReference type="PANTHER" id="PTHR38478">
    <property type="entry name" value="PEPTIDASE M1A AND M12B"/>
    <property type="match status" value="1"/>
</dbReference>
<protein>
    <recommendedName>
        <fullName evidence="6">Peptidase</fullName>
    </recommendedName>
</protein>
<organism evidence="4 5">
    <name type="scientific">Caulobacter vibrioides OR37</name>
    <dbReference type="NCBI Taxonomy" id="1292034"/>
    <lineage>
        <taxon>Bacteria</taxon>
        <taxon>Pseudomonadati</taxon>
        <taxon>Pseudomonadota</taxon>
        <taxon>Alphaproteobacteria</taxon>
        <taxon>Caulobacterales</taxon>
        <taxon>Caulobacteraceae</taxon>
        <taxon>Caulobacter</taxon>
    </lineage>
</organism>
<evidence type="ECO:0000313" key="4">
    <source>
        <dbReference type="EMBL" id="ENZ83320.1"/>
    </source>
</evidence>
<dbReference type="eggNOG" id="COG1913">
    <property type="taxonomic scope" value="Bacteria"/>
</dbReference>
<dbReference type="InterPro" id="IPR024079">
    <property type="entry name" value="MetalloPept_cat_dom_sf"/>
</dbReference>
<dbReference type="InterPro" id="IPR033413">
    <property type="entry name" value="DUF5117"/>
</dbReference>
<evidence type="ECO:0000256" key="1">
    <source>
        <dbReference type="SAM" id="SignalP"/>
    </source>
</evidence>
<feature type="signal peptide" evidence="1">
    <location>
        <begin position="1"/>
        <end position="19"/>
    </location>
</feature>
<evidence type="ECO:0000259" key="3">
    <source>
        <dbReference type="Pfam" id="PF17148"/>
    </source>
</evidence>
<dbReference type="InterPro" id="IPR032534">
    <property type="entry name" value="EcxA_zinc-bd"/>
</dbReference>
<dbReference type="Pfam" id="PF16313">
    <property type="entry name" value="DUF4953"/>
    <property type="match status" value="1"/>
</dbReference>
<feature type="domain" description="EcxA zinc-binding" evidence="2">
    <location>
        <begin position="415"/>
        <end position="716"/>
    </location>
</feature>
<sequence length="832" mass="89445" precursor="true">MKSSVVVSLLASVCVSAIAAPAWAEKAKPQTDKFAELTAGLERKDGLVPVFVDRKDNRVYLLLPKPGADGIAGRYLYQTYLRAGLGSNPTGLDRSAPGDTQIIAFRKVGGKVVAQFENWGFSAARGSADERAAVAESFPISSVWSNTVEAQGPDGRLLVDVTTFLTRDAQGIAKTLKRSKQGDFRLNDGLSYADTGEVNVFPRNVELEAVETFVGDDPGGEVRGIVPDPRNVTLVLHHSLVALPEPGFVPRQNDPRVGVIDHVVADYSAPLSEPIVYRLAHRFRLEKTDPAAARSPVKKPIVFYVDRAAPEPVRSALIEGGRWWNQAFEAAGFIDAFRVEVLPEGVSPLDARYNVVNWVHRQTRGWSYGHEVVDPRTGEIVKGDVLLGSQRIRQDRLIFEGLEGADKTGKGGPNDPIQISLARLRQLATHEIGHSIGLQHNFAASTYGGRASVMDYPAPKIAIKDGQLDFSDAYARGVGVWDRFVIDWLYAPAPAGSDEKAWLKAKADKSQADGLRYVSDEDARAADTPHPLGAVWDNGSDPVAELEHVMAVRKIALDRFGLGNLPKGASVADLRRVIAPIYIFQRYQVDSTAKLVGGVDFTYGAEGDGHEASRIVPADRQVAAIDALLRTLAPAALDLSDKTLDLLSSGQSQSTDHAYEIETLGQGPVFDLPAAAEVAADLVWSDLFAAARLNRLVEAKRRDPAQPGVDGLLDKALAFVAFDGKATGRQAELTRRVRQRLVTSLAQTLADRDLSPTAAALIRARLSEWGKGLKTLTPGDAADRAQALVLSGVVSDPSGGRLAALVADGKGKVAVPPGPPIGEDDWFGDLAL</sequence>
<dbReference type="CDD" id="cd04276">
    <property type="entry name" value="ZnMc_MMP_like_2"/>
    <property type="match status" value="1"/>
</dbReference>
<gene>
    <name evidence="4" type="ORF">OR37_00619</name>
</gene>
<dbReference type="STRING" id="1292034.OR37_00619"/>
<dbReference type="OrthoDB" id="9776599at2"/>
<dbReference type="PATRIC" id="fig|1292034.3.peg.616"/>
<comment type="caution">
    <text evidence="4">The sequence shown here is derived from an EMBL/GenBank/DDBJ whole genome shotgun (WGS) entry which is preliminary data.</text>
</comment>
<dbReference type="InterPro" id="IPR034032">
    <property type="entry name" value="Zn_MMP-like_bac"/>
</dbReference>
<dbReference type="PANTHER" id="PTHR38478:SF1">
    <property type="entry name" value="ZINC DEPENDENT METALLOPROTEASE DOMAIN LIPOPROTEIN"/>
    <property type="match status" value="1"/>
</dbReference>
<feature type="domain" description="DUF5117" evidence="3">
    <location>
        <begin position="99"/>
        <end position="287"/>
    </location>
</feature>
<proteinExistence type="predicted"/>